<dbReference type="GO" id="GO:0005743">
    <property type="term" value="C:mitochondrial inner membrane"/>
    <property type="evidence" value="ECO:0007669"/>
    <property type="project" value="UniProtKB-SubCell"/>
</dbReference>
<dbReference type="AlphaFoldDB" id="A0A2V3IPX3"/>
<keyword evidence="8" id="KW-0472">Membrane</keyword>
<evidence type="ECO:0000256" key="5">
    <source>
        <dbReference type="ARBA" id="ARBA00022792"/>
    </source>
</evidence>
<dbReference type="Pfam" id="PF04716">
    <property type="entry name" value="ETC_C1_NDUFA5"/>
    <property type="match status" value="1"/>
</dbReference>
<evidence type="ECO:0000313" key="10">
    <source>
        <dbReference type="Proteomes" id="UP000247409"/>
    </source>
</evidence>
<keyword evidence="10" id="KW-1185">Reference proteome</keyword>
<keyword evidence="4" id="KW-0679">Respiratory chain</keyword>
<evidence type="ECO:0000256" key="4">
    <source>
        <dbReference type="ARBA" id="ARBA00022660"/>
    </source>
</evidence>
<evidence type="ECO:0000256" key="7">
    <source>
        <dbReference type="ARBA" id="ARBA00023128"/>
    </source>
</evidence>
<evidence type="ECO:0000256" key="1">
    <source>
        <dbReference type="ARBA" id="ARBA00004443"/>
    </source>
</evidence>
<dbReference type="EMBL" id="NBIV01000135">
    <property type="protein sequence ID" value="PXF43180.1"/>
    <property type="molecule type" value="Genomic_DNA"/>
</dbReference>
<protein>
    <submittedName>
        <fullName evidence="9">NADH dehydrogenase [ubiquinone] 1 alpha subcomplex subunit 5</fullName>
    </submittedName>
</protein>
<keyword evidence="5" id="KW-0999">Mitochondrion inner membrane</keyword>
<evidence type="ECO:0000256" key="6">
    <source>
        <dbReference type="ARBA" id="ARBA00022982"/>
    </source>
</evidence>
<dbReference type="GO" id="GO:0022904">
    <property type="term" value="P:respiratory electron transport chain"/>
    <property type="evidence" value="ECO:0007669"/>
    <property type="project" value="InterPro"/>
</dbReference>
<keyword evidence="3" id="KW-0813">Transport</keyword>
<dbReference type="Proteomes" id="UP000247409">
    <property type="component" value="Unassembled WGS sequence"/>
</dbReference>
<sequence>MLRTLARRAFTPSIRSFASQIREPGPVGLYAGDDPRATLRELYKRTLDAVKSIPETATYRVNVEKITNYRMGIVKENEDIAKIENALSVGQIQEVIEQAEDELELIPHMVEWKPWEMKEGEKPVVINVVD</sequence>
<name>A0A2V3IPX3_9FLOR</name>
<keyword evidence="9" id="KW-0830">Ubiquinone</keyword>
<comment type="similarity">
    <text evidence="2">Belongs to the complex I NDUFA5 subunit family.</text>
</comment>
<keyword evidence="6" id="KW-0249">Electron transport</keyword>
<comment type="subcellular location">
    <subcellularLocation>
        <location evidence="1">Mitochondrion inner membrane</location>
        <topology evidence="1">Peripheral membrane protein</topology>
        <orientation evidence="1">Matrix side</orientation>
    </subcellularLocation>
</comment>
<accession>A0A2V3IPX3</accession>
<reference evidence="9 10" key="1">
    <citation type="journal article" date="2018" name="Mol. Biol. Evol.">
        <title>Analysis of the draft genome of the red seaweed Gracilariopsis chorda provides insights into genome size evolution in Rhodophyta.</title>
        <authorList>
            <person name="Lee J."/>
            <person name="Yang E.C."/>
            <person name="Graf L."/>
            <person name="Yang J.H."/>
            <person name="Qiu H."/>
            <person name="Zel Zion U."/>
            <person name="Chan C.X."/>
            <person name="Stephens T.G."/>
            <person name="Weber A.P.M."/>
            <person name="Boo G.H."/>
            <person name="Boo S.M."/>
            <person name="Kim K.M."/>
            <person name="Shin Y."/>
            <person name="Jung M."/>
            <person name="Lee S.J."/>
            <person name="Yim H.S."/>
            <person name="Lee J.H."/>
            <person name="Bhattacharya D."/>
            <person name="Yoon H.S."/>
        </authorList>
    </citation>
    <scope>NUCLEOTIDE SEQUENCE [LARGE SCALE GENOMIC DNA]</scope>
    <source>
        <strain evidence="9 10">SKKU-2015</strain>
        <tissue evidence="9">Whole body</tissue>
    </source>
</reference>
<evidence type="ECO:0000256" key="8">
    <source>
        <dbReference type="ARBA" id="ARBA00023136"/>
    </source>
</evidence>
<dbReference type="PANTHER" id="PTHR12653:SF0">
    <property type="entry name" value="NADH DEHYDROGENASE [UBIQUINONE] 1 ALPHA SUBCOMPLEX SUBUNIT 5"/>
    <property type="match status" value="1"/>
</dbReference>
<evidence type="ECO:0000256" key="3">
    <source>
        <dbReference type="ARBA" id="ARBA00022448"/>
    </source>
</evidence>
<dbReference type="PANTHER" id="PTHR12653">
    <property type="entry name" value="NADH-UBIQUINONE OXIDOREDUCTASE 13 KD-B SUBUNIT"/>
    <property type="match status" value="1"/>
</dbReference>
<comment type="caution">
    <text evidence="9">The sequence shown here is derived from an EMBL/GenBank/DDBJ whole genome shotgun (WGS) entry which is preliminary data.</text>
</comment>
<dbReference type="OrthoDB" id="286811at2759"/>
<organism evidence="9 10">
    <name type="scientific">Gracilariopsis chorda</name>
    <dbReference type="NCBI Taxonomy" id="448386"/>
    <lineage>
        <taxon>Eukaryota</taxon>
        <taxon>Rhodophyta</taxon>
        <taxon>Florideophyceae</taxon>
        <taxon>Rhodymeniophycidae</taxon>
        <taxon>Gracilariales</taxon>
        <taxon>Gracilariaceae</taxon>
        <taxon>Gracilariopsis</taxon>
    </lineage>
</organism>
<dbReference type="InterPro" id="IPR006806">
    <property type="entry name" value="NDUFA5"/>
</dbReference>
<dbReference type="STRING" id="448386.A0A2V3IPX3"/>
<proteinExistence type="inferred from homology"/>
<evidence type="ECO:0000256" key="2">
    <source>
        <dbReference type="ARBA" id="ARBA00010261"/>
    </source>
</evidence>
<keyword evidence="7" id="KW-0496">Mitochondrion</keyword>
<evidence type="ECO:0000313" key="9">
    <source>
        <dbReference type="EMBL" id="PXF43180.1"/>
    </source>
</evidence>
<gene>
    <name evidence="9" type="ORF">BWQ96_07124</name>
</gene>